<dbReference type="EMBL" id="RFFI01000040">
    <property type="protein sequence ID" value="RMI09789.1"/>
    <property type="molecule type" value="Genomic_DNA"/>
</dbReference>
<comment type="caution">
    <text evidence="3">The sequence shown here is derived from an EMBL/GenBank/DDBJ whole genome shotgun (WGS) entry which is preliminary data.</text>
</comment>
<evidence type="ECO:0000259" key="2">
    <source>
        <dbReference type="Pfam" id="PF23234"/>
    </source>
</evidence>
<keyword evidence="3" id="KW-0347">Helicase</keyword>
<feature type="domain" description="Large helicase-related protein winged-helix" evidence="2">
    <location>
        <begin position="26"/>
        <end position="107"/>
    </location>
</feature>
<reference evidence="3 4" key="1">
    <citation type="submission" date="2018-10" db="EMBL/GenBank/DDBJ databases">
        <title>Isolation, diversity and antifungal activity of actinobacteria from wheat.</title>
        <authorList>
            <person name="Han C."/>
        </authorList>
    </citation>
    <scope>NUCLEOTIDE SEQUENCE [LARGE SCALE GENOMIC DNA]</scope>
    <source>
        <strain evidence="3 4">NEAU-YY56</strain>
    </source>
</reference>
<feature type="compositionally biased region" description="Gly residues" evidence="1">
    <location>
        <begin position="1"/>
        <end position="15"/>
    </location>
</feature>
<feature type="region of interest" description="Disordered" evidence="1">
    <location>
        <begin position="1"/>
        <end position="28"/>
    </location>
</feature>
<evidence type="ECO:0000313" key="4">
    <source>
        <dbReference type="Proteomes" id="UP000269289"/>
    </source>
</evidence>
<sequence length="250" mass="25774">GPGLPGAGAGGGGEAAGRWSLLPPRETDPTRRAHALAAQLLDRHGVLTRAVAPAEGVAGQFAPVYRVLAALEQAGQVRRGYFVEHLGGSQFALPGAVDQIRAEARQIERIAEQSVPADVDRAVVLLAATDPANPYGAALGWPTRPDAPTGHRPGRKAGAVVVLVDGALALYLERGGRTVLTFSTDEHVLRLATARLADAVRAGQLGRVTLVRADGEELLAGGGSATALGRALALADFAPTPRGLRLRGAR</sequence>
<dbReference type="GO" id="GO:0004386">
    <property type="term" value="F:helicase activity"/>
    <property type="evidence" value="ECO:0007669"/>
    <property type="project" value="UniProtKB-KW"/>
</dbReference>
<organism evidence="3 4">
    <name type="scientific">Cellulomonas triticagri</name>
    <dbReference type="NCBI Taxonomy" id="2483352"/>
    <lineage>
        <taxon>Bacteria</taxon>
        <taxon>Bacillati</taxon>
        <taxon>Actinomycetota</taxon>
        <taxon>Actinomycetes</taxon>
        <taxon>Micrococcales</taxon>
        <taxon>Cellulomonadaceae</taxon>
        <taxon>Cellulomonas</taxon>
    </lineage>
</organism>
<keyword evidence="3" id="KW-0378">Hydrolase</keyword>
<dbReference type="AlphaFoldDB" id="A0A3M2J8M8"/>
<evidence type="ECO:0000313" key="3">
    <source>
        <dbReference type="EMBL" id="RMI09789.1"/>
    </source>
</evidence>
<dbReference type="Pfam" id="PF23234">
    <property type="entry name" value="WHD_4th_Lhr"/>
    <property type="match status" value="1"/>
</dbReference>
<name>A0A3M2J8M8_9CELL</name>
<protein>
    <submittedName>
        <fullName evidence="3">DEAD/DEAH box helicase</fullName>
    </submittedName>
</protein>
<proteinExistence type="predicted"/>
<dbReference type="Proteomes" id="UP000269289">
    <property type="component" value="Unassembled WGS sequence"/>
</dbReference>
<accession>A0A3M2J8M8</accession>
<keyword evidence="4" id="KW-1185">Reference proteome</keyword>
<dbReference type="InterPro" id="IPR055367">
    <property type="entry name" value="WH4_Lhr"/>
</dbReference>
<keyword evidence="3" id="KW-0547">Nucleotide-binding</keyword>
<keyword evidence="3" id="KW-0067">ATP-binding</keyword>
<evidence type="ECO:0000256" key="1">
    <source>
        <dbReference type="SAM" id="MobiDB-lite"/>
    </source>
</evidence>
<gene>
    <name evidence="3" type="ORF">EBM89_09005</name>
</gene>
<feature type="non-terminal residue" evidence="3">
    <location>
        <position position="1"/>
    </location>
</feature>